<comment type="caution">
    <text evidence="13">The sequence shown here is derived from an EMBL/GenBank/DDBJ whole genome shotgun (WGS) entry which is preliminary data.</text>
</comment>
<proteinExistence type="predicted"/>
<comment type="catalytic activity">
    <reaction evidence="9">
        <text>L-seryl-[protein] + UDP-N-acetyl-alpha-D-glucosamine = 3-O-(N-acetyl-beta-D-glucosaminyl)-L-seryl-[protein] + UDP + H(+)</text>
        <dbReference type="Rhea" id="RHEA:48904"/>
        <dbReference type="Rhea" id="RHEA-COMP:9863"/>
        <dbReference type="Rhea" id="RHEA-COMP:12251"/>
        <dbReference type="ChEBI" id="CHEBI:15378"/>
        <dbReference type="ChEBI" id="CHEBI:29999"/>
        <dbReference type="ChEBI" id="CHEBI:57705"/>
        <dbReference type="ChEBI" id="CHEBI:58223"/>
        <dbReference type="ChEBI" id="CHEBI:90838"/>
        <dbReference type="EC" id="2.4.1.255"/>
    </reaction>
</comment>
<dbReference type="EMBL" id="JAPEVB010000001">
    <property type="protein sequence ID" value="KAJ4397834.1"/>
    <property type="molecule type" value="Genomic_DNA"/>
</dbReference>
<evidence type="ECO:0000256" key="11">
    <source>
        <dbReference type="SAM" id="Phobius"/>
    </source>
</evidence>
<dbReference type="InterPro" id="IPR049625">
    <property type="entry name" value="Glyco_transf_61_cat"/>
</dbReference>
<evidence type="ECO:0000256" key="9">
    <source>
        <dbReference type="ARBA" id="ARBA00048317"/>
    </source>
</evidence>
<dbReference type="InterPro" id="IPR007657">
    <property type="entry name" value="Glycosyltransferase_61"/>
</dbReference>
<accession>A0A9W9D2S6</accession>
<dbReference type="PANTHER" id="PTHR20961">
    <property type="entry name" value="GLYCOSYLTRANSFERASE"/>
    <property type="match status" value="1"/>
</dbReference>
<evidence type="ECO:0000256" key="4">
    <source>
        <dbReference type="ARBA" id="ARBA00022729"/>
    </source>
</evidence>
<keyword evidence="4" id="KW-0732">Signal</keyword>
<keyword evidence="5" id="KW-0256">Endoplasmic reticulum</keyword>
<evidence type="ECO:0000256" key="1">
    <source>
        <dbReference type="ARBA" id="ARBA00011970"/>
    </source>
</evidence>
<feature type="transmembrane region" description="Helical" evidence="11">
    <location>
        <begin position="12"/>
        <end position="31"/>
    </location>
</feature>
<evidence type="ECO:0000256" key="7">
    <source>
        <dbReference type="ARBA" id="ARBA00040944"/>
    </source>
</evidence>
<evidence type="ECO:0000259" key="12">
    <source>
        <dbReference type="Pfam" id="PF04577"/>
    </source>
</evidence>
<keyword evidence="14" id="KW-1185">Reference proteome</keyword>
<evidence type="ECO:0000313" key="14">
    <source>
        <dbReference type="Proteomes" id="UP001140453"/>
    </source>
</evidence>
<evidence type="ECO:0000256" key="3">
    <source>
        <dbReference type="ARBA" id="ARBA00022679"/>
    </source>
</evidence>
<keyword evidence="11" id="KW-1133">Transmembrane helix</keyword>
<sequence>MVSNVAHTKRRYSLFVCSTLLALSVLYYIYWTGDLPDLIDKKFSGNLQDTSNSSFSKAEEVKTIELPKPAFIIPSLSSSSSSSPSSSGAPTLPTEYSALAESQQQCKLYFTPSYLEHIATHQLPYCETQSLSAFHCFTAPRFVIPVTGNWGTTDPLCIAQGVSFHPGQGSDEFDIQCNLRDLATERASSVEVAKELEGFRDRPTDWGWYWGDTGVGASLKTWHFEHRGDVTGCTQKTNNSGWVMLMRRDSSDPHNLWHKLMEILQARHSLDALRIAINPATGKPWLSETDAANVQLVFDDDREELLQPLWDIVTSRKPIRKSSLQQPTCFGNVILPLPGCGSPFWSSLLDTGYSEHCPSQTLLTTYVNRIFDFYGITPRTAKEINKHPKITIVERKKNRKFISLDSWTATLKERYPHSDIEVVDFAGITIEEQIRLAQSTDILVGHHGAAMSHIIFMAAGATAVEVLPQYFDQHGFRAIAAMRGVHYIAGRCMYEEEYETVVHDIPLPQDWPPLRPQEFDHWQQQEWTYMTDDEFLGLVDAAVRSQMNRISSSDLQITL</sequence>
<evidence type="ECO:0000256" key="8">
    <source>
        <dbReference type="ARBA" id="ARBA00042574"/>
    </source>
</evidence>
<keyword evidence="6" id="KW-0325">Glycoprotein</keyword>
<keyword evidence="3" id="KW-0808">Transferase</keyword>
<feature type="domain" description="Glycosyltransferase 61 catalytic" evidence="12">
    <location>
        <begin position="378"/>
        <end position="463"/>
    </location>
</feature>
<evidence type="ECO:0000256" key="5">
    <source>
        <dbReference type="ARBA" id="ARBA00022824"/>
    </source>
</evidence>
<dbReference type="PANTHER" id="PTHR20961:SF148">
    <property type="entry name" value="EGF DOMAIN-SPECIFIC O-LINKED N-ACETYLGLUCOSAMINE TRANSFERASE"/>
    <property type="match status" value="1"/>
</dbReference>
<reference evidence="13" key="1">
    <citation type="submission" date="2022-10" db="EMBL/GenBank/DDBJ databases">
        <title>Tapping the CABI collections for fungal endophytes: first genome assemblies for Collariella, Neodidymelliopsis, Ascochyta clinopodiicola, Didymella pomorum, Didymosphaeria variabile, Neocosmospora piperis and Neocucurbitaria cava.</title>
        <authorList>
            <person name="Hill R."/>
        </authorList>
    </citation>
    <scope>NUCLEOTIDE SEQUENCE</scope>
    <source>
        <strain evidence="13">IMI 355082</strain>
    </source>
</reference>
<dbReference type="GO" id="GO:0097363">
    <property type="term" value="F:protein O-acetylglucosaminyltransferase activity"/>
    <property type="evidence" value="ECO:0007669"/>
    <property type="project" value="UniProtKB-EC"/>
</dbReference>
<dbReference type="Pfam" id="PF04577">
    <property type="entry name" value="Glyco_transf_61"/>
    <property type="match status" value="1"/>
</dbReference>
<name>A0A9W9D2S6_9PEZI</name>
<dbReference type="Proteomes" id="UP001140453">
    <property type="component" value="Unassembled WGS sequence"/>
</dbReference>
<dbReference type="OrthoDB" id="529273at2759"/>
<evidence type="ECO:0000313" key="13">
    <source>
        <dbReference type="EMBL" id="KAJ4397834.1"/>
    </source>
</evidence>
<evidence type="ECO:0000256" key="10">
    <source>
        <dbReference type="ARBA" id="ARBA00049432"/>
    </source>
</evidence>
<dbReference type="AlphaFoldDB" id="A0A9W9D2S6"/>
<evidence type="ECO:0000256" key="6">
    <source>
        <dbReference type="ARBA" id="ARBA00023180"/>
    </source>
</evidence>
<keyword evidence="11" id="KW-0472">Membrane</keyword>
<evidence type="ECO:0000256" key="2">
    <source>
        <dbReference type="ARBA" id="ARBA00022676"/>
    </source>
</evidence>
<keyword evidence="2" id="KW-0328">Glycosyltransferase</keyword>
<dbReference type="EC" id="2.4.1.255" evidence="1"/>
<organism evidence="13 14">
    <name type="scientific">Gnomoniopsis smithogilvyi</name>
    <dbReference type="NCBI Taxonomy" id="1191159"/>
    <lineage>
        <taxon>Eukaryota</taxon>
        <taxon>Fungi</taxon>
        <taxon>Dikarya</taxon>
        <taxon>Ascomycota</taxon>
        <taxon>Pezizomycotina</taxon>
        <taxon>Sordariomycetes</taxon>
        <taxon>Sordariomycetidae</taxon>
        <taxon>Diaporthales</taxon>
        <taxon>Gnomoniaceae</taxon>
        <taxon>Gnomoniopsis</taxon>
    </lineage>
</organism>
<dbReference type="GO" id="GO:0005788">
    <property type="term" value="C:endoplasmic reticulum lumen"/>
    <property type="evidence" value="ECO:0007669"/>
    <property type="project" value="TreeGrafter"/>
</dbReference>
<protein>
    <recommendedName>
        <fullName evidence="7">EGF domain-specific O-linked N-acetylglucosamine transferase</fullName>
        <ecNumber evidence="1">2.4.1.255</ecNumber>
    </recommendedName>
    <alternativeName>
        <fullName evidence="8">Extracellular O-linked N-acetylglucosamine transferase</fullName>
    </alternativeName>
</protein>
<comment type="catalytic activity">
    <reaction evidence="10">
        <text>L-threonyl-[protein] + UDP-N-acetyl-alpha-D-glucosamine = 3-O-(N-acetyl-beta-D-glucosaminyl)-L-threonyl-[protein] + UDP + H(+)</text>
        <dbReference type="Rhea" id="RHEA:48908"/>
        <dbReference type="Rhea" id="RHEA-COMP:11060"/>
        <dbReference type="Rhea" id="RHEA-COMP:12252"/>
        <dbReference type="ChEBI" id="CHEBI:15378"/>
        <dbReference type="ChEBI" id="CHEBI:30013"/>
        <dbReference type="ChEBI" id="CHEBI:57705"/>
        <dbReference type="ChEBI" id="CHEBI:58223"/>
        <dbReference type="ChEBI" id="CHEBI:90840"/>
        <dbReference type="EC" id="2.4.1.255"/>
    </reaction>
</comment>
<keyword evidence="11" id="KW-0812">Transmembrane</keyword>
<gene>
    <name evidence="13" type="ORF">N0V93_002071</name>
</gene>